<organism evidence="2 3">
    <name type="scientific">Streptomyces zinciresistens K42</name>
    <dbReference type="NCBI Taxonomy" id="700597"/>
    <lineage>
        <taxon>Bacteria</taxon>
        <taxon>Bacillati</taxon>
        <taxon>Actinomycetota</taxon>
        <taxon>Actinomycetes</taxon>
        <taxon>Kitasatosporales</taxon>
        <taxon>Streptomycetaceae</taxon>
        <taxon>Streptomyces</taxon>
    </lineage>
</organism>
<dbReference type="AlphaFoldDB" id="G2GDE5"/>
<protein>
    <submittedName>
        <fullName evidence="2">Uncharacterized protein</fullName>
    </submittedName>
</protein>
<reference evidence="2 3" key="1">
    <citation type="submission" date="2011-08" db="EMBL/GenBank/DDBJ databases">
        <authorList>
            <person name="Lin Y."/>
            <person name="Hao X."/>
            <person name="Johnstone L."/>
            <person name="Miller S.J."/>
            <person name="Wei G."/>
            <person name="Rensing C."/>
        </authorList>
    </citation>
    <scope>NUCLEOTIDE SEQUENCE [LARGE SCALE GENOMIC DNA]</scope>
    <source>
        <strain evidence="2 3">K42</strain>
    </source>
</reference>
<proteinExistence type="predicted"/>
<evidence type="ECO:0000313" key="3">
    <source>
        <dbReference type="Proteomes" id="UP000004217"/>
    </source>
</evidence>
<dbReference type="Proteomes" id="UP000004217">
    <property type="component" value="Unassembled WGS sequence"/>
</dbReference>
<keyword evidence="1" id="KW-0812">Transmembrane</keyword>
<evidence type="ECO:0000256" key="1">
    <source>
        <dbReference type="SAM" id="Phobius"/>
    </source>
</evidence>
<feature type="transmembrane region" description="Helical" evidence="1">
    <location>
        <begin position="6"/>
        <end position="30"/>
    </location>
</feature>
<accession>G2GDE5</accession>
<keyword evidence="1" id="KW-0472">Membrane</keyword>
<gene>
    <name evidence="2" type="ORF">SZN_17612</name>
</gene>
<comment type="caution">
    <text evidence="2">The sequence shown here is derived from an EMBL/GenBank/DDBJ whole genome shotgun (WGS) entry which is preliminary data.</text>
</comment>
<name>G2GDE5_9ACTN</name>
<dbReference type="OrthoDB" id="3826782at2"/>
<keyword evidence="1" id="KW-1133">Transmembrane helix</keyword>
<evidence type="ECO:0000313" key="2">
    <source>
        <dbReference type="EMBL" id="EGX58477.1"/>
    </source>
</evidence>
<keyword evidence="3" id="KW-1185">Reference proteome</keyword>
<sequence>MGTNPLTSYIITIVSSLFGAVLVVQVFLYFTRSQWGKFGTCLAGAAVAAFCIIKTDQAIDILSVLGTKIVSIFPV</sequence>
<dbReference type="PATRIC" id="fig|700597.3.peg.3453"/>
<dbReference type="RefSeq" id="WP_007496754.1">
    <property type="nucleotide sequence ID" value="NZ_AGBF01000054.1"/>
</dbReference>
<dbReference type="EMBL" id="AGBF01000054">
    <property type="protein sequence ID" value="EGX58477.1"/>
    <property type="molecule type" value="Genomic_DNA"/>
</dbReference>